<evidence type="ECO:0000313" key="6">
    <source>
        <dbReference type="EMBL" id="AGY59642.1"/>
    </source>
</evidence>
<evidence type="ECO:0000256" key="3">
    <source>
        <dbReference type="ARBA" id="ARBA00023082"/>
    </source>
</evidence>
<dbReference type="InterPro" id="IPR053812">
    <property type="entry name" value="HTH_Sigma70_ECF-like"/>
</dbReference>
<organism evidence="6 7">
    <name type="scientific">Gloeobacter kilaueensis (strain ATCC BAA-2537 / CCAP 1431/1 / ULC 316 / JS1)</name>
    <dbReference type="NCBI Taxonomy" id="1183438"/>
    <lineage>
        <taxon>Bacteria</taxon>
        <taxon>Bacillati</taxon>
        <taxon>Cyanobacteriota</taxon>
        <taxon>Cyanophyceae</taxon>
        <taxon>Gloeobacterales</taxon>
        <taxon>Gloeobacteraceae</taxon>
        <taxon>Gloeobacter</taxon>
    </lineage>
</organism>
<dbReference type="Gene3D" id="1.10.10.10">
    <property type="entry name" value="Winged helix-like DNA-binding domain superfamily/Winged helix DNA-binding domain"/>
    <property type="match status" value="1"/>
</dbReference>
<dbReference type="HOGENOM" id="CLU_102127_0_0_3"/>
<keyword evidence="4" id="KW-0804">Transcription</keyword>
<dbReference type="SUPFAM" id="SSF88659">
    <property type="entry name" value="Sigma3 and sigma4 domains of RNA polymerase sigma factors"/>
    <property type="match status" value="1"/>
</dbReference>
<dbReference type="RefSeq" id="WP_023174933.1">
    <property type="nucleotide sequence ID" value="NC_022600.1"/>
</dbReference>
<dbReference type="KEGG" id="glj:GKIL_3396"/>
<dbReference type="EMBL" id="CP003587">
    <property type="protein sequence ID" value="AGY59642.1"/>
    <property type="molecule type" value="Genomic_DNA"/>
</dbReference>
<keyword evidence="3" id="KW-0731">Sigma factor</keyword>
<dbReference type="InterPro" id="IPR014284">
    <property type="entry name" value="RNA_pol_sigma-70_dom"/>
</dbReference>
<evidence type="ECO:0000256" key="2">
    <source>
        <dbReference type="ARBA" id="ARBA00023015"/>
    </source>
</evidence>
<dbReference type="Gene3D" id="1.10.1740.10">
    <property type="match status" value="1"/>
</dbReference>
<dbReference type="SUPFAM" id="SSF88946">
    <property type="entry name" value="Sigma2 domain of RNA polymerase sigma factors"/>
    <property type="match status" value="1"/>
</dbReference>
<dbReference type="InterPro" id="IPR013325">
    <property type="entry name" value="RNA_pol_sigma_r2"/>
</dbReference>
<dbReference type="InterPro" id="IPR036388">
    <property type="entry name" value="WH-like_DNA-bd_sf"/>
</dbReference>
<evidence type="ECO:0000256" key="4">
    <source>
        <dbReference type="ARBA" id="ARBA00023163"/>
    </source>
</evidence>
<evidence type="ECO:0000313" key="7">
    <source>
        <dbReference type="Proteomes" id="UP000017396"/>
    </source>
</evidence>
<reference evidence="6 7" key="1">
    <citation type="journal article" date="2013" name="PLoS ONE">
        <title>Cultivation and Complete Genome Sequencing of Gloeobacter kilaueensis sp. nov., from a Lava Cave in Kilauea Caldera, Hawai'i.</title>
        <authorList>
            <person name="Saw J.H."/>
            <person name="Schatz M."/>
            <person name="Brown M.V."/>
            <person name="Kunkel D.D."/>
            <person name="Foster J.S."/>
            <person name="Shick H."/>
            <person name="Christensen S."/>
            <person name="Hou S."/>
            <person name="Wan X."/>
            <person name="Donachie S.P."/>
        </authorList>
    </citation>
    <scope>NUCLEOTIDE SEQUENCE [LARGE SCALE GENOMIC DNA]</scope>
    <source>
        <strain evidence="7">JS</strain>
    </source>
</reference>
<gene>
    <name evidence="6" type="ORF">GKIL_3396</name>
</gene>
<dbReference type="OrthoDB" id="582883at2"/>
<dbReference type="NCBIfam" id="TIGR02937">
    <property type="entry name" value="sigma70-ECF"/>
    <property type="match status" value="1"/>
</dbReference>
<dbReference type="PANTHER" id="PTHR43133">
    <property type="entry name" value="RNA POLYMERASE ECF-TYPE SIGMA FACTO"/>
    <property type="match status" value="1"/>
</dbReference>
<evidence type="ECO:0000256" key="1">
    <source>
        <dbReference type="ARBA" id="ARBA00010641"/>
    </source>
</evidence>
<dbReference type="InterPro" id="IPR011517">
    <property type="entry name" value="RNA_pol_sigma70_ECF-like"/>
</dbReference>
<comment type="similarity">
    <text evidence="1">Belongs to the sigma-70 factor family. ECF subfamily.</text>
</comment>
<dbReference type="Proteomes" id="UP000017396">
    <property type="component" value="Chromosome"/>
</dbReference>
<accession>U5QKX5</accession>
<sequence length="192" mass="21548">MHSPANVTQLLLDWRNGDEQALAQLTPLIYRELHSLAERSLRSERGGHTLQATALVNEAYLRLLSQSEVPWSSRSHFLAIAARSMRRILIEHARRRNAAKRGGGAVKVSLEKVAELSSPERDEELVALDEALAVLETIDPQQSQIVELRYFGGLTIEQTAEALAISPATVKRHWSVARAWLYRWMSEASNDS</sequence>
<evidence type="ECO:0000259" key="5">
    <source>
        <dbReference type="Pfam" id="PF07638"/>
    </source>
</evidence>
<dbReference type="PANTHER" id="PTHR43133:SF39">
    <property type="entry name" value="SIMILAR TO RNA POLYMERASE SIGMA-E FACTOR"/>
    <property type="match status" value="1"/>
</dbReference>
<dbReference type="STRING" id="1183438.GKIL_3396"/>
<dbReference type="InterPro" id="IPR039425">
    <property type="entry name" value="RNA_pol_sigma-70-like"/>
</dbReference>
<dbReference type="GO" id="GO:0006352">
    <property type="term" value="P:DNA-templated transcription initiation"/>
    <property type="evidence" value="ECO:0007669"/>
    <property type="project" value="InterPro"/>
</dbReference>
<proteinExistence type="inferred from homology"/>
<dbReference type="AlphaFoldDB" id="U5QKX5"/>
<dbReference type="eggNOG" id="COG1595">
    <property type="taxonomic scope" value="Bacteria"/>
</dbReference>
<keyword evidence="2" id="KW-0805">Transcription regulation</keyword>
<dbReference type="InterPro" id="IPR013324">
    <property type="entry name" value="RNA_pol_sigma_r3/r4-like"/>
</dbReference>
<dbReference type="Pfam" id="PF07638">
    <property type="entry name" value="Sigma70_ECF"/>
    <property type="match status" value="1"/>
</dbReference>
<dbReference type="GO" id="GO:0016987">
    <property type="term" value="F:sigma factor activity"/>
    <property type="evidence" value="ECO:0007669"/>
    <property type="project" value="UniProtKB-KW"/>
</dbReference>
<feature type="domain" description="RNA polymerase sigma-70 ECF-like HTH" evidence="5">
    <location>
        <begin position="5"/>
        <end position="185"/>
    </location>
</feature>
<keyword evidence="7" id="KW-1185">Reference proteome</keyword>
<name>U5QKX5_GLOK1</name>
<dbReference type="NCBIfam" id="TIGR02999">
    <property type="entry name" value="Sig-70_X6"/>
    <property type="match status" value="1"/>
</dbReference>
<protein>
    <submittedName>
        <fullName evidence="6">ECF subfamily RNA polymerase sigma-24 factor</fullName>
    </submittedName>
</protein>